<dbReference type="InterPro" id="IPR040202">
    <property type="entry name" value="Brl1/Brr6"/>
</dbReference>
<evidence type="ECO:0000313" key="3">
    <source>
        <dbReference type="EMBL" id="PKK72544.1"/>
    </source>
</evidence>
<feature type="transmembrane region" description="Helical" evidence="1">
    <location>
        <begin position="199"/>
        <end position="216"/>
    </location>
</feature>
<dbReference type="GO" id="GO:0055088">
    <property type="term" value="P:lipid homeostasis"/>
    <property type="evidence" value="ECO:0007669"/>
    <property type="project" value="InterPro"/>
</dbReference>
<dbReference type="VEuPathDB" id="FungiDB:FUN_019980"/>
<feature type="domain" description="Brl1/Brr6" evidence="2">
    <location>
        <begin position="91"/>
        <end position="217"/>
    </location>
</feature>
<keyword evidence="1" id="KW-0472">Membrane</keyword>
<name>A0A2N1NFD5_9GLOM</name>
<sequence length="220" mass="25506">MALLEKENENYDEQTLINLALALSLEKNDNNDYYSTAPMSMGLGPSSPQLSSDTQPNLAFQHNQGNQSPRMIIIHPPKNIFRRLFDNFLWFCLWNIKAVISAASLAFTFVFLITLNADHQKEVEIYMSDAARKIKECSLKYIENRCNPATRAPYLEENCTFWENCMNQDPNNIVKSSEIYAKQFARIISIFLENLSYEARIMVFIFLAIIFCYIAIKHHR</sequence>
<dbReference type="EMBL" id="LLXL01000434">
    <property type="protein sequence ID" value="PKK72544.1"/>
    <property type="molecule type" value="Genomic_DNA"/>
</dbReference>
<reference evidence="3 4" key="1">
    <citation type="submission" date="2016-04" db="EMBL/GenBank/DDBJ databases">
        <title>Genome analyses suggest a sexual origin of heterokaryosis in a supposedly ancient asexual fungus.</title>
        <authorList>
            <person name="Ropars J."/>
            <person name="Sedzielewska K."/>
            <person name="Noel J."/>
            <person name="Charron P."/>
            <person name="Farinelli L."/>
            <person name="Marton T."/>
            <person name="Kruger M."/>
            <person name="Pelin A."/>
            <person name="Brachmann A."/>
            <person name="Corradi N."/>
        </authorList>
    </citation>
    <scope>NUCLEOTIDE SEQUENCE [LARGE SCALE GENOMIC DNA]</scope>
    <source>
        <strain evidence="3 4">C2</strain>
    </source>
</reference>
<dbReference type="InterPro" id="IPR018767">
    <property type="entry name" value="Brl1/Brr6_dom"/>
</dbReference>
<organism evidence="3 4">
    <name type="scientific">Rhizophagus irregularis</name>
    <dbReference type="NCBI Taxonomy" id="588596"/>
    <lineage>
        <taxon>Eukaryota</taxon>
        <taxon>Fungi</taxon>
        <taxon>Fungi incertae sedis</taxon>
        <taxon>Mucoromycota</taxon>
        <taxon>Glomeromycotina</taxon>
        <taxon>Glomeromycetes</taxon>
        <taxon>Glomerales</taxon>
        <taxon>Glomeraceae</taxon>
        <taxon>Rhizophagus</taxon>
    </lineage>
</organism>
<proteinExistence type="predicted"/>
<dbReference type="VEuPathDB" id="FungiDB:RhiirFUN_018870"/>
<gene>
    <name evidence="3" type="ORF">RhiirC2_742481</name>
</gene>
<dbReference type="Proteomes" id="UP000233469">
    <property type="component" value="Unassembled WGS sequence"/>
</dbReference>
<feature type="transmembrane region" description="Helical" evidence="1">
    <location>
        <begin position="88"/>
        <end position="113"/>
    </location>
</feature>
<keyword evidence="1" id="KW-0812">Transmembrane</keyword>
<dbReference type="AlphaFoldDB" id="A0A2N1NFD5"/>
<evidence type="ECO:0000313" key="4">
    <source>
        <dbReference type="Proteomes" id="UP000233469"/>
    </source>
</evidence>
<evidence type="ECO:0000259" key="2">
    <source>
        <dbReference type="SMART" id="SM01042"/>
    </source>
</evidence>
<evidence type="ECO:0000256" key="1">
    <source>
        <dbReference type="SAM" id="Phobius"/>
    </source>
</evidence>
<comment type="caution">
    <text evidence="3">The sequence shown here is derived from an EMBL/GenBank/DDBJ whole genome shotgun (WGS) entry which is preliminary data.</text>
</comment>
<reference evidence="3 4" key="2">
    <citation type="submission" date="2017-10" db="EMBL/GenBank/DDBJ databases">
        <title>Extensive intraspecific genome diversity in a model arbuscular mycorrhizal fungus.</title>
        <authorList>
            <person name="Chen E.C.H."/>
            <person name="Morin E."/>
            <person name="Baudet D."/>
            <person name="Noel J."/>
            <person name="Ndikumana S."/>
            <person name="Charron P."/>
            <person name="St-Onge C."/>
            <person name="Giorgi J."/>
            <person name="Grigoriev I.V."/>
            <person name="Roux C."/>
            <person name="Martin F.M."/>
            <person name="Corradi N."/>
        </authorList>
    </citation>
    <scope>NUCLEOTIDE SEQUENCE [LARGE SCALE GENOMIC DNA]</scope>
    <source>
        <strain evidence="3 4">C2</strain>
    </source>
</reference>
<dbReference type="Pfam" id="PF10104">
    <property type="entry name" value="Brr6_like_C_C"/>
    <property type="match status" value="1"/>
</dbReference>
<dbReference type="SMART" id="SM01042">
    <property type="entry name" value="Brr6_like_C_C"/>
    <property type="match status" value="1"/>
</dbReference>
<dbReference type="GO" id="GO:0031965">
    <property type="term" value="C:nuclear membrane"/>
    <property type="evidence" value="ECO:0007669"/>
    <property type="project" value="InterPro"/>
</dbReference>
<dbReference type="PANTHER" id="PTHR28136">
    <property type="entry name" value="NUCLEUS EXPORT PROTEIN BRR6"/>
    <property type="match status" value="1"/>
</dbReference>
<dbReference type="VEuPathDB" id="FungiDB:RhiirA1_424307"/>
<dbReference type="OrthoDB" id="5961at2759"/>
<dbReference type="GO" id="GO:0006998">
    <property type="term" value="P:nuclear envelope organization"/>
    <property type="evidence" value="ECO:0007669"/>
    <property type="project" value="InterPro"/>
</dbReference>
<protein>
    <recommendedName>
        <fullName evidence="2">Brl1/Brr6 domain-containing protein</fullName>
    </recommendedName>
</protein>
<dbReference type="PANTHER" id="PTHR28136:SF1">
    <property type="entry name" value="NUCLEUS EXPORT PROTEIN BRL1"/>
    <property type="match status" value="1"/>
</dbReference>
<keyword evidence="1" id="KW-1133">Transmembrane helix</keyword>
<accession>A0A2N1NFD5</accession>